<comment type="caution">
    <text evidence="10">The sequence shown here is derived from an EMBL/GenBank/DDBJ whole genome shotgun (WGS) entry which is preliminary data.</text>
</comment>
<evidence type="ECO:0000256" key="2">
    <source>
        <dbReference type="ARBA" id="ARBA00022692"/>
    </source>
</evidence>
<evidence type="ECO:0000313" key="11">
    <source>
        <dbReference type="Proteomes" id="UP001642540"/>
    </source>
</evidence>
<evidence type="ECO:0000256" key="3">
    <source>
        <dbReference type="ARBA" id="ARBA00022741"/>
    </source>
</evidence>
<evidence type="ECO:0000313" key="10">
    <source>
        <dbReference type="EMBL" id="CAL8072596.1"/>
    </source>
</evidence>
<feature type="transmembrane region" description="Helical" evidence="7">
    <location>
        <begin position="666"/>
        <end position="685"/>
    </location>
</feature>
<proteinExistence type="predicted"/>
<dbReference type="Pfam" id="PF12698">
    <property type="entry name" value="ABC2_membrane_3"/>
    <property type="match status" value="1"/>
</dbReference>
<evidence type="ECO:0008006" key="12">
    <source>
        <dbReference type="Google" id="ProtNLM"/>
    </source>
</evidence>
<organism evidence="10 11">
    <name type="scientific">Orchesella dallaii</name>
    <dbReference type="NCBI Taxonomy" id="48710"/>
    <lineage>
        <taxon>Eukaryota</taxon>
        <taxon>Metazoa</taxon>
        <taxon>Ecdysozoa</taxon>
        <taxon>Arthropoda</taxon>
        <taxon>Hexapoda</taxon>
        <taxon>Collembola</taxon>
        <taxon>Entomobryomorpha</taxon>
        <taxon>Entomobryoidea</taxon>
        <taxon>Orchesellidae</taxon>
        <taxon>Orchesellinae</taxon>
        <taxon>Orchesella</taxon>
    </lineage>
</organism>
<dbReference type="InterPro" id="IPR013525">
    <property type="entry name" value="ABC2_TM"/>
</dbReference>
<feature type="transmembrane region" description="Helical" evidence="7">
    <location>
        <begin position="368"/>
        <end position="388"/>
    </location>
</feature>
<dbReference type="PROSITE" id="PS50893">
    <property type="entry name" value="ABC_TRANSPORTER_2"/>
    <property type="match status" value="1"/>
</dbReference>
<dbReference type="PANTHER" id="PTHR43038">
    <property type="entry name" value="ATP-BINDING CASSETTE, SUB-FAMILY H, MEMBER 1"/>
    <property type="match status" value="1"/>
</dbReference>
<dbReference type="PROSITE" id="PS51012">
    <property type="entry name" value="ABC_TM2"/>
    <property type="match status" value="1"/>
</dbReference>
<dbReference type="Pfam" id="PF00005">
    <property type="entry name" value="ABC_tran"/>
    <property type="match status" value="1"/>
</dbReference>
<dbReference type="Gene3D" id="3.40.50.300">
    <property type="entry name" value="P-loop containing nucleotide triphosphate hydrolases"/>
    <property type="match status" value="1"/>
</dbReference>
<keyword evidence="3" id="KW-0547">Nucleotide-binding</keyword>
<feature type="transmembrane region" description="Helical" evidence="7">
    <location>
        <begin position="726"/>
        <end position="746"/>
    </location>
</feature>
<dbReference type="PANTHER" id="PTHR43038:SF3">
    <property type="entry name" value="ABC TRANSPORTER G FAMILY MEMBER 20 ISOFORM X1"/>
    <property type="match status" value="1"/>
</dbReference>
<name>A0ABP1PVF1_9HEXA</name>
<dbReference type="InterPro" id="IPR027417">
    <property type="entry name" value="P-loop_NTPase"/>
</dbReference>
<keyword evidence="2 7" id="KW-0812">Transmembrane</keyword>
<feature type="domain" description="ABC transporter" evidence="8">
    <location>
        <begin position="55"/>
        <end position="284"/>
    </location>
</feature>
<evidence type="ECO:0000256" key="4">
    <source>
        <dbReference type="ARBA" id="ARBA00022840"/>
    </source>
</evidence>
<feature type="transmembrane region" description="Helical" evidence="7">
    <location>
        <begin position="600"/>
        <end position="627"/>
    </location>
</feature>
<evidence type="ECO:0000259" key="8">
    <source>
        <dbReference type="PROSITE" id="PS50893"/>
    </source>
</evidence>
<reference evidence="10 11" key="1">
    <citation type="submission" date="2024-08" db="EMBL/GenBank/DDBJ databases">
        <authorList>
            <person name="Cucini C."/>
            <person name="Frati F."/>
        </authorList>
    </citation>
    <scope>NUCLEOTIDE SEQUENCE [LARGE SCALE GENOMIC DNA]</scope>
</reference>
<dbReference type="InterPro" id="IPR003439">
    <property type="entry name" value="ABC_transporter-like_ATP-bd"/>
</dbReference>
<dbReference type="CDD" id="cd03230">
    <property type="entry name" value="ABC_DR_subfamily_A"/>
    <property type="match status" value="1"/>
</dbReference>
<protein>
    <recommendedName>
        <fullName evidence="12">ABC transporter G family member 23</fullName>
    </recommendedName>
</protein>
<evidence type="ECO:0000256" key="6">
    <source>
        <dbReference type="ARBA" id="ARBA00023136"/>
    </source>
</evidence>
<evidence type="ECO:0000259" key="9">
    <source>
        <dbReference type="PROSITE" id="PS51012"/>
    </source>
</evidence>
<keyword evidence="11" id="KW-1185">Reference proteome</keyword>
<dbReference type="Proteomes" id="UP001642540">
    <property type="component" value="Unassembled WGS sequence"/>
</dbReference>
<dbReference type="InterPro" id="IPR047817">
    <property type="entry name" value="ABC2_TM_bact-type"/>
</dbReference>
<feature type="domain" description="ABC transmembrane type-2" evidence="9">
    <location>
        <begin position="502"/>
        <end position="750"/>
    </location>
</feature>
<sequence length="753" mass="84195">MSAHLKSATFYLESDESLSLDDRKLKLRCFTEGTLVNDCYSIKDSAGVVGKPSAVVVRNATKVYQNGVPVLDKLDMTVEQGTIYSLLGSSGCGKTTLLNCIVGVGKFTTGDLWLFGKRGRDCGIPGKSVGYMPQDYSLYKDFYINETFTYFGMLNGMNGWEIMKAMVFYTNLLKLPKPNVRVSTLSGGLKRRVSFAVALMHKPELLILDEPTVGVDPLVRESIWKYLVNLTKHEKTTVIITTHYVDEARCSDKVGIMRKGRLLAESSPTALLQENNTTSLEAAVLKLCRENENHSKPAPKQELLTVFKKTSVTDQVAGLTQPLPGPSNNKCTLPPMPAIKQKISTIADSRKRLEALVKKNIFLMMRNLSMLLIIIFVPTAAILTTIVSEGNELSHVSLGVVNSELNDSTTCEDMSSLWNGTCGMDYMSCKFMSHITAPTFNVVNYKSLDEAKKGVRRGEIWGFVSIPQDYSWEFYQRAVGGVDVAPTSFNKSDIVFRMDETSTIVARELKYTLYKAFQNYVRDLLRDCGRDTKAAEHSLRFKKPIFGVEDESALGYLIPSHFIGYIFFYPIITAGIRYVNEKREGTLERSLVSGVKIWEIFFAFSICELIIGIIRTITIYVMAVWIFGRNIVGSLSLQFLLGLTSTFMGVTAGFLFGAFCTEEIQVALLAMALFFPNILLSGMWWPLEGMPQYLRTIAQFLPCTLACESIRSMACRGWEFSHPNVWPGFASTFGYMVLFFVAAVLISSRRFIK</sequence>
<evidence type="ECO:0000256" key="7">
    <source>
        <dbReference type="SAM" id="Phobius"/>
    </source>
</evidence>
<dbReference type="EMBL" id="CAXLJM020000007">
    <property type="protein sequence ID" value="CAL8072596.1"/>
    <property type="molecule type" value="Genomic_DNA"/>
</dbReference>
<dbReference type="SUPFAM" id="SSF52540">
    <property type="entry name" value="P-loop containing nucleoside triphosphate hydrolases"/>
    <property type="match status" value="1"/>
</dbReference>
<accession>A0ABP1PVF1</accession>
<evidence type="ECO:0000256" key="1">
    <source>
        <dbReference type="ARBA" id="ARBA00004141"/>
    </source>
</evidence>
<feature type="transmembrane region" description="Helical" evidence="7">
    <location>
        <begin position="562"/>
        <end position="579"/>
    </location>
</feature>
<evidence type="ECO:0000256" key="5">
    <source>
        <dbReference type="ARBA" id="ARBA00022989"/>
    </source>
</evidence>
<comment type="subcellular location">
    <subcellularLocation>
        <location evidence="1">Membrane</location>
        <topology evidence="1">Multi-pass membrane protein</topology>
    </subcellularLocation>
</comment>
<gene>
    <name evidence="10" type="ORF">ODALV1_LOCUS2243</name>
</gene>
<dbReference type="InterPro" id="IPR003593">
    <property type="entry name" value="AAA+_ATPase"/>
</dbReference>
<keyword evidence="6 7" id="KW-0472">Membrane</keyword>
<dbReference type="SMART" id="SM00382">
    <property type="entry name" value="AAA"/>
    <property type="match status" value="1"/>
</dbReference>
<keyword evidence="4" id="KW-0067">ATP-binding</keyword>
<feature type="transmembrane region" description="Helical" evidence="7">
    <location>
        <begin position="639"/>
        <end position="659"/>
    </location>
</feature>
<keyword evidence="5 7" id="KW-1133">Transmembrane helix</keyword>